<proteinExistence type="predicted"/>
<dbReference type="InterPro" id="IPR010093">
    <property type="entry name" value="SinI_DNA-bd"/>
</dbReference>
<evidence type="ECO:0000259" key="1">
    <source>
        <dbReference type="Pfam" id="PF12728"/>
    </source>
</evidence>
<comment type="caution">
    <text evidence="2">The sequence shown here is derived from an EMBL/GenBank/DDBJ whole genome shotgun (WGS) entry which is preliminary data.</text>
</comment>
<keyword evidence="2" id="KW-0238">DNA-binding</keyword>
<dbReference type="EMBL" id="AYKF01000035">
    <property type="protein sequence ID" value="ROO35218.1"/>
    <property type="molecule type" value="Genomic_DNA"/>
</dbReference>
<gene>
    <name evidence="2" type="ORF">SAHL_02930</name>
</gene>
<name>A0A423Q6A6_9GAMM</name>
<dbReference type="Proteomes" id="UP000285123">
    <property type="component" value="Unassembled WGS sequence"/>
</dbReference>
<protein>
    <submittedName>
        <fullName evidence="2">DNA-binding protein</fullName>
    </submittedName>
</protein>
<accession>A0A423Q6A6</accession>
<evidence type="ECO:0000313" key="3">
    <source>
        <dbReference type="Proteomes" id="UP000285123"/>
    </source>
</evidence>
<dbReference type="InterPro" id="IPR041657">
    <property type="entry name" value="HTH_17"/>
</dbReference>
<dbReference type="Pfam" id="PF12728">
    <property type="entry name" value="HTH_17"/>
    <property type="match status" value="1"/>
</dbReference>
<feature type="domain" description="Helix-turn-helix" evidence="1">
    <location>
        <begin position="90"/>
        <end position="138"/>
    </location>
</feature>
<organism evidence="2 3">
    <name type="scientific">Salinisphaera orenii YIM 95161</name>
    <dbReference type="NCBI Taxonomy" id="1051139"/>
    <lineage>
        <taxon>Bacteria</taxon>
        <taxon>Pseudomonadati</taxon>
        <taxon>Pseudomonadota</taxon>
        <taxon>Gammaproteobacteria</taxon>
        <taxon>Salinisphaerales</taxon>
        <taxon>Salinisphaeraceae</taxon>
        <taxon>Salinisphaera</taxon>
    </lineage>
</organism>
<reference evidence="2 3" key="1">
    <citation type="submission" date="2013-10" db="EMBL/GenBank/DDBJ databases">
        <title>Salinisphaera halophila YIM 95161 Genome Sequencing.</title>
        <authorList>
            <person name="Lai Q."/>
            <person name="Li C."/>
            <person name="Shao Z."/>
        </authorList>
    </citation>
    <scope>NUCLEOTIDE SEQUENCE [LARGE SCALE GENOMIC DNA]</scope>
    <source>
        <strain evidence="2 3">YIM 95161</strain>
    </source>
</reference>
<dbReference type="GO" id="GO:0003677">
    <property type="term" value="F:DNA binding"/>
    <property type="evidence" value="ECO:0007669"/>
    <property type="project" value="UniProtKB-KW"/>
</dbReference>
<dbReference type="AlphaFoldDB" id="A0A423Q6A6"/>
<dbReference type="NCBIfam" id="TIGR01764">
    <property type="entry name" value="excise"/>
    <property type="match status" value="1"/>
</dbReference>
<evidence type="ECO:0000313" key="2">
    <source>
        <dbReference type="EMBL" id="ROO35218.1"/>
    </source>
</evidence>
<sequence length="160" mass="17493">MPMAAGQEICMTAESTTGALPDEESAALARESAQALTRLLRAQPASDRARVNLDGQDLVLPRQALALLRDLLADMAQGHAITIVPTHAELTTQQAADMLNVSRPHLIKLLEDGEISFTKAGSHRRIRFQDVVDYKNARLERSHALLAELAEQAQENDLGY</sequence>